<feature type="transmembrane region" description="Helical" evidence="1">
    <location>
        <begin position="42"/>
        <end position="63"/>
    </location>
</feature>
<keyword evidence="3" id="KW-1185">Reference proteome</keyword>
<evidence type="ECO:0000256" key="1">
    <source>
        <dbReference type="SAM" id="Phobius"/>
    </source>
</evidence>
<protein>
    <submittedName>
        <fullName evidence="2">Uncharacterized protein</fullName>
    </submittedName>
</protein>
<organism evidence="2 3">
    <name type="scientific">Luteolibacter arcticus</name>
    <dbReference type="NCBI Taxonomy" id="1581411"/>
    <lineage>
        <taxon>Bacteria</taxon>
        <taxon>Pseudomonadati</taxon>
        <taxon>Verrucomicrobiota</taxon>
        <taxon>Verrucomicrobiia</taxon>
        <taxon>Verrucomicrobiales</taxon>
        <taxon>Verrucomicrobiaceae</taxon>
        <taxon>Luteolibacter</taxon>
    </lineage>
</organism>
<feature type="transmembrane region" description="Helical" evidence="1">
    <location>
        <begin position="69"/>
        <end position="89"/>
    </location>
</feature>
<accession>A0ABT3GM33</accession>
<keyword evidence="1" id="KW-0812">Transmembrane</keyword>
<name>A0ABT3GM33_9BACT</name>
<evidence type="ECO:0000313" key="3">
    <source>
        <dbReference type="Proteomes" id="UP001320876"/>
    </source>
</evidence>
<dbReference type="RefSeq" id="WP_264488698.1">
    <property type="nucleotide sequence ID" value="NZ_JAPDDT010000009.1"/>
</dbReference>
<keyword evidence="1" id="KW-0472">Membrane</keyword>
<dbReference type="Proteomes" id="UP001320876">
    <property type="component" value="Unassembled WGS sequence"/>
</dbReference>
<sequence length="122" mass="12723">MDHHHEKLRRRAVKAGIRAAKQRHHVLDEREVLSLKVQVLPALPRVMIGLAGAAMIGSGISGVPVDSNAAQAALVIGGLLVVLFAAFGVRRTLSSIVDNLASDAAGELLSSVIGSIADAVDF</sequence>
<dbReference type="EMBL" id="JAPDDT010000009">
    <property type="protein sequence ID" value="MCW1924589.1"/>
    <property type="molecule type" value="Genomic_DNA"/>
</dbReference>
<keyword evidence="1" id="KW-1133">Transmembrane helix</keyword>
<comment type="caution">
    <text evidence="2">The sequence shown here is derived from an EMBL/GenBank/DDBJ whole genome shotgun (WGS) entry which is preliminary data.</text>
</comment>
<proteinExistence type="predicted"/>
<evidence type="ECO:0000313" key="2">
    <source>
        <dbReference type="EMBL" id="MCW1924589.1"/>
    </source>
</evidence>
<gene>
    <name evidence="2" type="ORF">OKA05_18640</name>
</gene>
<reference evidence="2 3" key="1">
    <citation type="submission" date="2022-10" db="EMBL/GenBank/DDBJ databases">
        <title>Luteolibacter arcticus strain CCTCC AB 2014275, whole genome shotgun sequencing project.</title>
        <authorList>
            <person name="Zhao G."/>
            <person name="Shen L."/>
        </authorList>
    </citation>
    <scope>NUCLEOTIDE SEQUENCE [LARGE SCALE GENOMIC DNA]</scope>
    <source>
        <strain evidence="2 3">CCTCC AB 2014275</strain>
    </source>
</reference>